<dbReference type="Pfam" id="PF00300">
    <property type="entry name" value="His_Phos_1"/>
    <property type="match status" value="1"/>
</dbReference>
<dbReference type="Gene3D" id="3.40.50.1240">
    <property type="entry name" value="Phosphoglycerate mutase-like"/>
    <property type="match status" value="1"/>
</dbReference>
<dbReference type="InterPro" id="IPR013078">
    <property type="entry name" value="His_Pase_superF_clade-1"/>
</dbReference>
<gene>
    <name evidence="1" type="ORF">METZ01_LOCUS49582</name>
</gene>
<dbReference type="SUPFAM" id="SSF53254">
    <property type="entry name" value="Phosphoglycerate mutase-like"/>
    <property type="match status" value="1"/>
</dbReference>
<protein>
    <recommendedName>
        <fullName evidence="2">Phosphoglycerate mutase (2,3-diphosphoglycerate-dependent)</fullName>
    </recommendedName>
</protein>
<reference evidence="1" key="1">
    <citation type="submission" date="2018-05" db="EMBL/GenBank/DDBJ databases">
        <authorList>
            <person name="Lanie J.A."/>
            <person name="Ng W.-L."/>
            <person name="Kazmierczak K.M."/>
            <person name="Andrzejewski T.M."/>
            <person name="Davidsen T.M."/>
            <person name="Wayne K.J."/>
            <person name="Tettelin H."/>
            <person name="Glass J.I."/>
            <person name="Rusch D."/>
            <person name="Podicherti R."/>
            <person name="Tsui H.-C.T."/>
            <person name="Winkler M.E."/>
        </authorList>
    </citation>
    <scope>NUCLEOTIDE SEQUENCE</scope>
</reference>
<accession>A0A381S079</accession>
<evidence type="ECO:0000313" key="1">
    <source>
        <dbReference type="EMBL" id="SUZ96728.1"/>
    </source>
</evidence>
<name>A0A381S079_9ZZZZ</name>
<dbReference type="AlphaFoldDB" id="A0A381S079"/>
<dbReference type="InterPro" id="IPR029033">
    <property type="entry name" value="His_PPase_superfam"/>
</dbReference>
<dbReference type="CDD" id="cd07067">
    <property type="entry name" value="HP_PGM_like"/>
    <property type="match status" value="1"/>
</dbReference>
<dbReference type="PANTHER" id="PTHR47927">
    <property type="entry name" value="PUTATIVE-RELATED"/>
    <property type="match status" value="1"/>
</dbReference>
<organism evidence="1">
    <name type="scientific">marine metagenome</name>
    <dbReference type="NCBI Taxonomy" id="408172"/>
    <lineage>
        <taxon>unclassified sequences</taxon>
        <taxon>metagenomes</taxon>
        <taxon>ecological metagenomes</taxon>
    </lineage>
</organism>
<dbReference type="PANTHER" id="PTHR47927:SF2">
    <property type="entry name" value="PHOSPHOGLYCERATE MUTASE FAMILY PROTEIN"/>
    <property type="match status" value="1"/>
</dbReference>
<proteinExistence type="predicted"/>
<evidence type="ECO:0008006" key="2">
    <source>
        <dbReference type="Google" id="ProtNLM"/>
    </source>
</evidence>
<dbReference type="EMBL" id="UINC01002443">
    <property type="protein sequence ID" value="SUZ96728.1"/>
    <property type="molecule type" value="Genomic_DNA"/>
</dbReference>
<dbReference type="SMART" id="SM00855">
    <property type="entry name" value="PGAM"/>
    <property type="match status" value="1"/>
</dbReference>
<sequence length="238" mass="27064">MIHDKVEFDIYFIRHGESESNITPGIAAGKNFNAPMTDRGHQQSKMLGRRLAQENVQFDCIYSSSLIRAVQTTEGMLKGMGIQAEEFAKVDSIIERQIPAWRGRQASEVLTPEVKLLEASKGKWFQPADGESERLVERRASNWLEDEIIYNPEWLKKNGSHKIAVISHGITLRCLIHYITGMDQNFLKRTQIYNTSISRFRFGKNGWSIETINDANHTRDVGDIVRDEGIVQGDTVTP</sequence>